<dbReference type="PANTHER" id="PTHR39324:SF1">
    <property type="entry name" value="CALCIUM DODECIN"/>
    <property type="match status" value="1"/>
</dbReference>
<dbReference type="Proteomes" id="UP000448292">
    <property type="component" value="Unassembled WGS sequence"/>
</dbReference>
<reference evidence="1 2" key="1">
    <citation type="submission" date="2018-06" db="EMBL/GenBank/DDBJ databases">
        <title>Complete genome of Desulfovibrio indonesiensis P37SLT.</title>
        <authorList>
            <person name="Crispim J.S."/>
            <person name="Vidigal P.M.P."/>
            <person name="Silva L.C.F."/>
            <person name="Laguardia C.N."/>
            <person name="Araujo L.C."/>
            <person name="Dias R.S."/>
            <person name="Sousa M.P."/>
            <person name="Paula S.O."/>
            <person name="Silva C."/>
        </authorList>
    </citation>
    <scope>NUCLEOTIDE SEQUENCE [LARGE SCALE GENOMIC DNA]</scope>
    <source>
        <strain evidence="1 2">P37SLT</strain>
    </source>
</reference>
<accession>A0A7M3MBD6</accession>
<comment type="caution">
    <text evidence="1">The sequence shown here is derived from an EMBL/GenBank/DDBJ whole genome shotgun (WGS) entry which is preliminary data.</text>
</comment>
<keyword evidence="2" id="KW-1185">Reference proteome</keyword>
<dbReference type="SUPFAM" id="SSF89807">
    <property type="entry name" value="Dodecin-like"/>
    <property type="match status" value="1"/>
</dbReference>
<organism evidence="1 2">
    <name type="scientific">Oceanidesulfovibrio indonesiensis</name>
    <dbReference type="NCBI Taxonomy" id="54767"/>
    <lineage>
        <taxon>Bacteria</taxon>
        <taxon>Pseudomonadati</taxon>
        <taxon>Thermodesulfobacteriota</taxon>
        <taxon>Desulfovibrionia</taxon>
        <taxon>Desulfovibrionales</taxon>
        <taxon>Desulfovibrionaceae</taxon>
        <taxon>Oceanidesulfovibrio</taxon>
    </lineage>
</organism>
<dbReference type="InterPro" id="IPR009923">
    <property type="entry name" value="Dodecin"/>
</dbReference>
<sequence>MSIVKVIEILAQSDKGWEDAVQQAVTEAAKTVRNIKSVYVKDFQAVVENNQVVSYRVTTKISFVLER</sequence>
<proteinExistence type="predicted"/>
<protein>
    <submittedName>
        <fullName evidence="1">Dodecin domain-containing protein</fullName>
    </submittedName>
</protein>
<dbReference type="InterPro" id="IPR025543">
    <property type="entry name" value="Dodecin-like"/>
</dbReference>
<dbReference type="OrthoDB" id="9805449at2"/>
<dbReference type="Gene3D" id="3.30.1660.10">
    <property type="entry name" value="Flavin-binding protein dodecin"/>
    <property type="match status" value="1"/>
</dbReference>
<evidence type="ECO:0000313" key="1">
    <source>
        <dbReference type="EMBL" id="TVM15501.1"/>
    </source>
</evidence>
<dbReference type="RefSeq" id="WP_144304018.1">
    <property type="nucleotide sequence ID" value="NZ_QMIE01000016.1"/>
</dbReference>
<name>A0A7M3MBD6_9BACT</name>
<evidence type="ECO:0000313" key="2">
    <source>
        <dbReference type="Proteomes" id="UP000448292"/>
    </source>
</evidence>
<dbReference type="PANTHER" id="PTHR39324">
    <property type="entry name" value="CALCIUM DODECIN"/>
    <property type="match status" value="1"/>
</dbReference>
<gene>
    <name evidence="1" type="ORF">DPQ33_14955</name>
</gene>
<dbReference type="InterPro" id="IPR036694">
    <property type="entry name" value="Dodecin-like_sf"/>
</dbReference>
<dbReference type="EMBL" id="QMIE01000016">
    <property type="protein sequence ID" value="TVM15501.1"/>
    <property type="molecule type" value="Genomic_DNA"/>
</dbReference>
<dbReference type="Pfam" id="PF07311">
    <property type="entry name" value="Dodecin"/>
    <property type="match status" value="1"/>
</dbReference>
<dbReference type="AlphaFoldDB" id="A0A7M3MBD6"/>